<proteinExistence type="inferred from homology"/>
<accession>A0A9E7IC96</accession>
<comment type="subcellular location">
    <subcellularLocation>
        <location evidence="1">Cytoplasm</location>
    </subcellularLocation>
</comment>
<dbReference type="SUPFAM" id="SSF81296">
    <property type="entry name" value="E set domains"/>
    <property type="match status" value="1"/>
</dbReference>
<dbReference type="GO" id="GO:0005096">
    <property type="term" value="F:GTPase activator activity"/>
    <property type="evidence" value="ECO:0007669"/>
    <property type="project" value="UniProtKB-KW"/>
</dbReference>
<dbReference type="GO" id="GO:0005829">
    <property type="term" value="C:cytosol"/>
    <property type="evidence" value="ECO:0007669"/>
    <property type="project" value="TreeGrafter"/>
</dbReference>
<evidence type="ECO:0000256" key="2">
    <source>
        <dbReference type="ARBA" id="ARBA00009758"/>
    </source>
</evidence>
<reference evidence="6" key="1">
    <citation type="submission" date="2022-05" db="EMBL/GenBank/DDBJ databases">
        <title>The Musa troglodytarum L. genome provides insights into the mechanism of non-climacteric behaviour and enrichment of carotenoids.</title>
        <authorList>
            <person name="Wang J."/>
        </authorList>
    </citation>
    <scope>NUCLEOTIDE SEQUENCE</scope>
    <source>
        <tissue evidence="6">Leaf</tissue>
    </source>
</reference>
<dbReference type="GO" id="GO:0005094">
    <property type="term" value="F:Rho GDP-dissociation inhibitor activity"/>
    <property type="evidence" value="ECO:0007669"/>
    <property type="project" value="InterPro"/>
</dbReference>
<gene>
    <name evidence="6" type="ORF">MUK42_04707</name>
</gene>
<protein>
    <submittedName>
        <fullName evidence="6">Rho GDP-dissociation inhibitor 1</fullName>
    </submittedName>
</protein>
<dbReference type="InterPro" id="IPR000406">
    <property type="entry name" value="Rho_GDI"/>
</dbReference>
<dbReference type="Gene3D" id="2.70.50.30">
    <property type="entry name" value="Coagulation Factor XIII, subunit A, domain 1"/>
    <property type="match status" value="1"/>
</dbReference>
<dbReference type="Proteomes" id="UP001055439">
    <property type="component" value="Chromosome 9"/>
</dbReference>
<feature type="region of interest" description="Disordered" evidence="5">
    <location>
        <begin position="1"/>
        <end position="61"/>
    </location>
</feature>
<dbReference type="InterPro" id="IPR024792">
    <property type="entry name" value="RhoGDI_dom_sf"/>
</dbReference>
<dbReference type="GO" id="GO:0016020">
    <property type="term" value="C:membrane"/>
    <property type="evidence" value="ECO:0007669"/>
    <property type="project" value="TreeGrafter"/>
</dbReference>
<name>A0A9E7IC96_9LILI</name>
<dbReference type="GO" id="GO:0007266">
    <property type="term" value="P:Rho protein signal transduction"/>
    <property type="evidence" value="ECO:0007669"/>
    <property type="project" value="InterPro"/>
</dbReference>
<evidence type="ECO:0000313" key="6">
    <source>
        <dbReference type="EMBL" id="URE46603.1"/>
    </source>
</evidence>
<evidence type="ECO:0000256" key="1">
    <source>
        <dbReference type="ARBA" id="ARBA00004496"/>
    </source>
</evidence>
<keyword evidence="3" id="KW-0343">GTPase activation</keyword>
<evidence type="ECO:0000256" key="4">
    <source>
        <dbReference type="ARBA" id="ARBA00022490"/>
    </source>
</evidence>
<dbReference type="InterPro" id="IPR014756">
    <property type="entry name" value="Ig_E-set"/>
</dbReference>
<keyword evidence="7" id="KW-1185">Reference proteome</keyword>
<comment type="similarity">
    <text evidence="2">Belongs to the Rho GDI family.</text>
</comment>
<dbReference type="FunFam" id="2.70.50.30:FF:000004">
    <property type="entry name" value="Rho GDP-dissociation inhibitor 1"/>
    <property type="match status" value="1"/>
</dbReference>
<evidence type="ECO:0000313" key="7">
    <source>
        <dbReference type="Proteomes" id="UP001055439"/>
    </source>
</evidence>
<dbReference type="PANTHER" id="PTHR10980">
    <property type="entry name" value="RHO GDP-DISSOCIATION INHIBITOR"/>
    <property type="match status" value="1"/>
</dbReference>
<sequence>MSVALGAPSGSKDAAQTRPDMDRDEQKENEGAIGDADRKLGCTSDVTEEAHGSDNEDGEEKRAVVLGPQIALKEQLEMDKVCALRRGCTKDVCDCSVLDLIGDVVVSQDDESLRKWKEQLLGNIDLTDVGEVLEPDVKIQDLTILTPDRPDLVLPIPFVPDAKGFAFALKDGSHYRLRFSFTVSDNIVSGLMYTNTVWKSGMRVENTKVMLGTFSPQKDPYTYELEEETTPAGYFARGSYSARTKVGVGHETSSLLCFFFDSAPPSFVSVRGRRWEVLS</sequence>
<feature type="compositionally biased region" description="Basic and acidic residues" evidence="5">
    <location>
        <begin position="48"/>
        <end position="61"/>
    </location>
</feature>
<keyword evidence="4" id="KW-0963">Cytoplasm</keyword>
<dbReference type="EMBL" id="CP097511">
    <property type="protein sequence ID" value="URE46603.1"/>
    <property type="molecule type" value="Genomic_DNA"/>
</dbReference>
<dbReference type="OrthoDB" id="1683373at2759"/>
<dbReference type="AlphaFoldDB" id="A0A9E7IC96"/>
<evidence type="ECO:0000256" key="5">
    <source>
        <dbReference type="SAM" id="MobiDB-lite"/>
    </source>
</evidence>
<evidence type="ECO:0000256" key="3">
    <source>
        <dbReference type="ARBA" id="ARBA00022468"/>
    </source>
</evidence>
<organism evidence="6 7">
    <name type="scientific">Musa troglodytarum</name>
    <name type="common">fe'i banana</name>
    <dbReference type="NCBI Taxonomy" id="320322"/>
    <lineage>
        <taxon>Eukaryota</taxon>
        <taxon>Viridiplantae</taxon>
        <taxon>Streptophyta</taxon>
        <taxon>Embryophyta</taxon>
        <taxon>Tracheophyta</taxon>
        <taxon>Spermatophyta</taxon>
        <taxon>Magnoliopsida</taxon>
        <taxon>Liliopsida</taxon>
        <taxon>Zingiberales</taxon>
        <taxon>Musaceae</taxon>
        <taxon>Musa</taxon>
    </lineage>
</organism>
<feature type="compositionally biased region" description="Basic and acidic residues" evidence="5">
    <location>
        <begin position="19"/>
        <end position="40"/>
    </location>
</feature>
<dbReference type="Pfam" id="PF02115">
    <property type="entry name" value="Rho_GDI"/>
    <property type="match status" value="1"/>
</dbReference>
<dbReference type="PANTHER" id="PTHR10980:SF61">
    <property type="entry name" value="OS01G0913600 PROTEIN"/>
    <property type="match status" value="1"/>
</dbReference>